<sequence length="62" mass="7283">DDDYQVSRYSVNSKRQGDAISRTFDAFNRDFRDAAAHDDDLFLRLGNRGRPGFLRRTVDRLF</sequence>
<evidence type="ECO:0000313" key="1">
    <source>
        <dbReference type="EMBL" id="CAF4389129.1"/>
    </source>
</evidence>
<organism evidence="1 2">
    <name type="scientific">Adineta steineri</name>
    <dbReference type="NCBI Taxonomy" id="433720"/>
    <lineage>
        <taxon>Eukaryota</taxon>
        <taxon>Metazoa</taxon>
        <taxon>Spiralia</taxon>
        <taxon>Gnathifera</taxon>
        <taxon>Rotifera</taxon>
        <taxon>Eurotatoria</taxon>
        <taxon>Bdelloidea</taxon>
        <taxon>Adinetida</taxon>
        <taxon>Adinetidae</taxon>
        <taxon>Adineta</taxon>
    </lineage>
</organism>
<comment type="caution">
    <text evidence="1">The sequence shown here is derived from an EMBL/GenBank/DDBJ whole genome shotgun (WGS) entry which is preliminary data.</text>
</comment>
<protein>
    <submittedName>
        <fullName evidence="1">Uncharacterized protein</fullName>
    </submittedName>
</protein>
<name>A0A820NI83_9BILA</name>
<accession>A0A820NI83</accession>
<feature type="non-terminal residue" evidence="1">
    <location>
        <position position="62"/>
    </location>
</feature>
<proteinExistence type="predicted"/>
<evidence type="ECO:0000313" key="2">
    <source>
        <dbReference type="Proteomes" id="UP000663844"/>
    </source>
</evidence>
<gene>
    <name evidence="1" type="ORF">OXD698_LOCUS50800</name>
</gene>
<dbReference type="Proteomes" id="UP000663844">
    <property type="component" value="Unassembled WGS sequence"/>
</dbReference>
<reference evidence="1" key="1">
    <citation type="submission" date="2021-02" db="EMBL/GenBank/DDBJ databases">
        <authorList>
            <person name="Nowell W R."/>
        </authorList>
    </citation>
    <scope>NUCLEOTIDE SEQUENCE</scope>
</reference>
<feature type="non-terminal residue" evidence="1">
    <location>
        <position position="1"/>
    </location>
</feature>
<dbReference type="EMBL" id="CAJOAZ010024966">
    <property type="protein sequence ID" value="CAF4389129.1"/>
    <property type="molecule type" value="Genomic_DNA"/>
</dbReference>
<dbReference type="AlphaFoldDB" id="A0A820NI83"/>